<dbReference type="Proteomes" id="UP000006898">
    <property type="component" value="Chromosome"/>
</dbReference>
<feature type="region of interest" description="Disordered" evidence="1">
    <location>
        <begin position="45"/>
        <end position="69"/>
    </location>
</feature>
<evidence type="ECO:0000313" key="3">
    <source>
        <dbReference type="EMBL" id="CBE69892.1"/>
    </source>
</evidence>
<proteinExistence type="predicted"/>
<dbReference type="AlphaFoldDB" id="D5ML50"/>
<name>D5ML50_METO1</name>
<evidence type="ECO:0000256" key="2">
    <source>
        <dbReference type="SAM" id="SignalP"/>
    </source>
</evidence>
<accession>D5ML50</accession>
<sequence length="239" mass="25842">MQMSHKSLLVTILSLAVSVFMFADISHAKKINKAKPSSEVKVGAHLGPWDTSPEPNAEGEAKHEKETKRGVVKKDEFEGAVKVPVDPMSGLGIVDQATATDADIRMILSHADGTEFAECHLEFDGFDDHDSYNYVDSRDDHNDDDDDDDNHYGAQAEYKVEVALKVLRKKGVVLVKHGVCDINLANADAAGNAVIDLGIPDAQAGDVATAILVDPSEADKNPADRTLDTEFLEGTFVIK</sequence>
<reference evidence="3 4" key="1">
    <citation type="journal article" date="2010" name="Nature">
        <title>Nitrite-driven anaerobic methane oxidation by oxygenic bacteria.</title>
        <authorList>
            <person name="Ettwig K.F."/>
            <person name="Butler M.K."/>
            <person name="Le Paslier D."/>
            <person name="Pelletier E."/>
            <person name="Mangenot S."/>
            <person name="Kuypers M.M.M."/>
            <person name="Schreiber F."/>
            <person name="Dutilh B.E."/>
            <person name="Zedelius J."/>
            <person name="de Beer D."/>
            <person name="Gloerich J."/>
            <person name="Wessels H.J.C.T."/>
            <person name="van Allen T."/>
            <person name="Luesken F."/>
            <person name="Wu M."/>
            <person name="van de Pas-Schoonen K.T."/>
            <person name="Op den Camp H.J.M."/>
            <person name="Janssen-Megens E.M."/>
            <person name="Francoijs K-J."/>
            <person name="Stunnenberg H."/>
            <person name="Weissenbach J."/>
            <person name="Jetten M.S.M."/>
            <person name="Strous M."/>
        </authorList>
    </citation>
    <scope>NUCLEOTIDE SEQUENCE [LARGE SCALE GENOMIC DNA]</scope>
</reference>
<protein>
    <submittedName>
        <fullName evidence="3">Uncharacterized protein</fullName>
    </submittedName>
</protein>
<dbReference type="KEGG" id="mox:DAMO_2819"/>
<dbReference type="EMBL" id="FP565575">
    <property type="protein sequence ID" value="CBE69892.1"/>
    <property type="molecule type" value="Genomic_DNA"/>
</dbReference>
<organism evidence="3 4">
    <name type="scientific">Methylomirabilis oxygeniifera</name>
    <dbReference type="NCBI Taxonomy" id="671143"/>
    <lineage>
        <taxon>Bacteria</taxon>
        <taxon>Candidatus Methylomirabilota</taxon>
        <taxon>Candidatus Methylomirabilia</taxon>
        <taxon>Candidatus Methylomirabilales</taxon>
        <taxon>Candidatus Methylomirabilaceae</taxon>
        <taxon>Candidatus Methylomirabilis</taxon>
    </lineage>
</organism>
<keyword evidence="2" id="KW-0732">Signal</keyword>
<gene>
    <name evidence="3" type="ORF">DAMO_2819</name>
</gene>
<feature type="chain" id="PRO_5003074642" evidence="2">
    <location>
        <begin position="24"/>
        <end position="239"/>
    </location>
</feature>
<evidence type="ECO:0000256" key="1">
    <source>
        <dbReference type="SAM" id="MobiDB-lite"/>
    </source>
</evidence>
<feature type="compositionally biased region" description="Basic and acidic residues" evidence="1">
    <location>
        <begin position="59"/>
        <end position="69"/>
    </location>
</feature>
<feature type="signal peptide" evidence="2">
    <location>
        <begin position="1"/>
        <end position="23"/>
    </location>
</feature>
<evidence type="ECO:0000313" key="4">
    <source>
        <dbReference type="Proteomes" id="UP000006898"/>
    </source>
</evidence>
<dbReference type="STRING" id="671143.DAMO_2819"/>
<dbReference type="HOGENOM" id="CLU_1159442_0_0_0"/>